<dbReference type="AlphaFoldDB" id="A0A1X7T6K2"/>
<dbReference type="InterPro" id="IPR027417">
    <property type="entry name" value="P-loop_NTPase"/>
</dbReference>
<evidence type="ECO:0000256" key="1">
    <source>
        <dbReference type="ARBA" id="ARBA00022741"/>
    </source>
</evidence>
<protein>
    <submittedName>
        <fullName evidence="3">Uncharacterized protein</fullName>
    </submittedName>
</protein>
<dbReference type="InParanoid" id="A0A1X7T6K2"/>
<keyword evidence="1" id="KW-0547">Nucleotide-binding</keyword>
<dbReference type="GO" id="GO:0005524">
    <property type="term" value="F:ATP binding"/>
    <property type="evidence" value="ECO:0007669"/>
    <property type="project" value="UniProtKB-KW"/>
</dbReference>
<organism evidence="3">
    <name type="scientific">Amphimedon queenslandica</name>
    <name type="common">Sponge</name>
    <dbReference type="NCBI Taxonomy" id="400682"/>
    <lineage>
        <taxon>Eukaryota</taxon>
        <taxon>Metazoa</taxon>
        <taxon>Porifera</taxon>
        <taxon>Demospongiae</taxon>
        <taxon>Heteroscleromorpha</taxon>
        <taxon>Haplosclerida</taxon>
        <taxon>Niphatidae</taxon>
        <taxon>Amphimedon</taxon>
    </lineage>
</organism>
<proteinExistence type="predicted"/>
<accession>A0A1X7T6K2</accession>
<sequence>ECTNVFSTGGGEELAKQCQVPFLGRIPIDLLLVQDVDKGLHSKDKEYSLTTRQSIILNRN</sequence>
<evidence type="ECO:0000256" key="2">
    <source>
        <dbReference type="ARBA" id="ARBA00022840"/>
    </source>
</evidence>
<dbReference type="STRING" id="400682.A0A1X7T6K2"/>
<dbReference type="OrthoDB" id="1741334at2759"/>
<dbReference type="InterPro" id="IPR033756">
    <property type="entry name" value="YlxH/NBP35"/>
</dbReference>
<name>A0A1X7T6K2_AMPQE</name>
<evidence type="ECO:0000313" key="3">
    <source>
        <dbReference type="EnsemblMetazoa" id="Aqu2.1.10024_001"/>
    </source>
</evidence>
<reference evidence="3" key="1">
    <citation type="submission" date="2017-05" db="UniProtKB">
        <authorList>
            <consortium name="EnsemblMetazoa"/>
        </authorList>
    </citation>
    <scope>IDENTIFICATION</scope>
</reference>
<dbReference type="EnsemblMetazoa" id="Aqu2.1.10024_001">
    <property type="protein sequence ID" value="Aqu2.1.10024_001"/>
    <property type="gene ID" value="Aqu2.1.10024"/>
</dbReference>
<dbReference type="Pfam" id="PF10609">
    <property type="entry name" value="ParA"/>
    <property type="match status" value="1"/>
</dbReference>
<keyword evidence="2" id="KW-0067">ATP-binding</keyword>
<dbReference type="Gene3D" id="3.40.50.300">
    <property type="entry name" value="P-loop containing nucleotide triphosphate hydrolases"/>
    <property type="match status" value="1"/>
</dbReference>